<comment type="similarity">
    <text evidence="1">Belongs to the 'phage' integrase family.</text>
</comment>
<keyword evidence="2 4" id="KW-0238">DNA-binding</keyword>
<feature type="domain" description="Core-binding (CB)" evidence="6">
    <location>
        <begin position="70"/>
        <end position="153"/>
    </location>
</feature>
<evidence type="ECO:0000256" key="1">
    <source>
        <dbReference type="ARBA" id="ARBA00008857"/>
    </source>
</evidence>
<dbReference type="Proteomes" id="UP000501122">
    <property type="component" value="Chromosome"/>
</dbReference>
<dbReference type="InterPro" id="IPR050090">
    <property type="entry name" value="Tyrosine_recombinase_XerCD"/>
</dbReference>
<protein>
    <submittedName>
        <fullName evidence="7">Tyrosine-type recombinase/integrase</fullName>
    </submittedName>
</protein>
<dbReference type="EMBL" id="CP047363">
    <property type="protein sequence ID" value="QIH78125.1"/>
    <property type="molecule type" value="Genomic_DNA"/>
</dbReference>
<dbReference type="SUPFAM" id="SSF56349">
    <property type="entry name" value="DNA breaking-rejoining enzymes"/>
    <property type="match status" value="1"/>
</dbReference>
<evidence type="ECO:0000256" key="3">
    <source>
        <dbReference type="ARBA" id="ARBA00023172"/>
    </source>
</evidence>
<dbReference type="Pfam" id="PF00589">
    <property type="entry name" value="Phage_integrase"/>
    <property type="match status" value="1"/>
</dbReference>
<evidence type="ECO:0000259" key="5">
    <source>
        <dbReference type="PROSITE" id="PS51898"/>
    </source>
</evidence>
<proteinExistence type="inferred from homology"/>
<feature type="domain" description="Tyr recombinase" evidence="5">
    <location>
        <begin position="182"/>
        <end position="400"/>
    </location>
</feature>
<dbReference type="Gene3D" id="1.10.150.130">
    <property type="match status" value="1"/>
</dbReference>
<evidence type="ECO:0000313" key="8">
    <source>
        <dbReference type="Proteomes" id="UP000501122"/>
    </source>
</evidence>
<evidence type="ECO:0000313" key="7">
    <source>
        <dbReference type="EMBL" id="QIH78125.1"/>
    </source>
</evidence>
<dbReference type="Gene3D" id="1.10.443.10">
    <property type="entry name" value="Intergrase catalytic core"/>
    <property type="match status" value="1"/>
</dbReference>
<evidence type="ECO:0000256" key="4">
    <source>
        <dbReference type="PROSITE-ProRule" id="PRU01248"/>
    </source>
</evidence>
<gene>
    <name evidence="7" type="ORF">GTN30_05530</name>
</gene>
<dbReference type="GO" id="GO:0015074">
    <property type="term" value="P:DNA integration"/>
    <property type="evidence" value="ECO:0007669"/>
    <property type="project" value="InterPro"/>
</dbReference>
<dbReference type="InterPro" id="IPR002104">
    <property type="entry name" value="Integrase_catalytic"/>
</dbReference>
<dbReference type="PROSITE" id="PS51898">
    <property type="entry name" value="TYR_RECOMBINASE"/>
    <property type="match status" value="1"/>
</dbReference>
<dbReference type="AlphaFoldDB" id="A0AAE6X225"/>
<organism evidence="7 8">
    <name type="scientific">Macrococcoides canis</name>
    <dbReference type="NCBI Taxonomy" id="1855823"/>
    <lineage>
        <taxon>Bacteria</taxon>
        <taxon>Bacillati</taxon>
        <taxon>Bacillota</taxon>
        <taxon>Bacilli</taxon>
        <taxon>Bacillales</taxon>
        <taxon>Staphylococcaceae</taxon>
        <taxon>Macrococcoides</taxon>
    </lineage>
</organism>
<dbReference type="InterPro" id="IPR044068">
    <property type="entry name" value="CB"/>
</dbReference>
<dbReference type="PANTHER" id="PTHR30349">
    <property type="entry name" value="PHAGE INTEGRASE-RELATED"/>
    <property type="match status" value="1"/>
</dbReference>
<evidence type="ECO:0000259" key="6">
    <source>
        <dbReference type="PROSITE" id="PS51900"/>
    </source>
</evidence>
<dbReference type="InterPro" id="IPR010998">
    <property type="entry name" value="Integrase_recombinase_N"/>
</dbReference>
<dbReference type="InterPro" id="IPR011010">
    <property type="entry name" value="DNA_brk_join_enz"/>
</dbReference>
<dbReference type="InterPro" id="IPR013762">
    <property type="entry name" value="Integrase-like_cat_sf"/>
</dbReference>
<sequence length="410" mass="47782">MWCEEFQDKHGQLKYRFVERYTDPLTNKRKQVSVTMNRNGRQSQKEAMKRLNAKIQDKLRHQEHVTLEHLTFHKACDEYLEHYIKTSGSKRSTIKNVESQIKSIKENFDSDILVTKMNASIIQKQLNNWNIEVSSEHLNRMRINIIMIFKYLKSYYGYEHITFIDDIKVPKKAKSLEEIQTQRNKYLEAHEVKELLQLFDKEIDTITHGKSKSLAIRVKDLVEFQILNGVRVGEALAITTDDIDFNNKKLVISGTIAWQPDTSTGMYGIKDTTKTAYSYRTIDLSDRSIELLNKIILENKTAKAWHKEYNKDSNFIFTTSTGSPVYIHKINKLLKTVTDKSSFKHKRITSHALRHTHITTLAGLGLPLKAIMERVGHTSEKTTIQLYTHVTDQMTKDLINKLNEHEKKVI</sequence>
<name>A0AAE6X225_9STAP</name>
<dbReference type="PROSITE" id="PS51900">
    <property type="entry name" value="CB"/>
    <property type="match status" value="1"/>
</dbReference>
<dbReference type="CDD" id="cd01189">
    <property type="entry name" value="INT_ICEBs1_C_like"/>
    <property type="match status" value="1"/>
</dbReference>
<dbReference type="GO" id="GO:0006310">
    <property type="term" value="P:DNA recombination"/>
    <property type="evidence" value="ECO:0007669"/>
    <property type="project" value="UniProtKB-KW"/>
</dbReference>
<reference evidence="7" key="1">
    <citation type="journal article" date="2020" name="Antimicrob. Agents Chemother.">
        <title>The novel macrolide resistance genes mef(D), msr(F) and msr(H) are present on resistance islands in Macrococcus canis, Macrococcus caseolyticus and Staphylococcus aureus.</title>
        <authorList>
            <person name="Schwendener S."/>
            <person name="Dona V."/>
            <person name="Perreten V."/>
        </authorList>
    </citation>
    <scope>NUCLEOTIDE SEQUENCE</scope>
    <source>
        <strain evidence="7">Epi0076A</strain>
    </source>
</reference>
<evidence type="ECO:0000256" key="2">
    <source>
        <dbReference type="ARBA" id="ARBA00023125"/>
    </source>
</evidence>
<dbReference type="RefSeq" id="WP_164953329.1">
    <property type="nucleotide sequence ID" value="NZ_CP047363.1"/>
</dbReference>
<dbReference type="GO" id="GO:0003677">
    <property type="term" value="F:DNA binding"/>
    <property type="evidence" value="ECO:0007669"/>
    <property type="project" value="UniProtKB-UniRule"/>
</dbReference>
<accession>A0AAE6X225</accession>
<dbReference type="PANTHER" id="PTHR30349:SF64">
    <property type="entry name" value="PROPHAGE INTEGRASE INTD-RELATED"/>
    <property type="match status" value="1"/>
</dbReference>
<keyword evidence="3" id="KW-0233">DNA recombination</keyword>